<protein>
    <recommendedName>
        <fullName evidence="1">Spermatogenesis-associated protein 20-like TRX domain-containing protein</fullName>
    </recommendedName>
</protein>
<dbReference type="InterPro" id="IPR024705">
    <property type="entry name" value="Ssp411"/>
</dbReference>
<dbReference type="PANTHER" id="PTHR42899">
    <property type="entry name" value="SPERMATOGENESIS-ASSOCIATED PROTEIN 20"/>
    <property type="match status" value="1"/>
</dbReference>
<organism evidence="2 3">
    <name type="scientific">Flavimobilis marinus</name>
    <dbReference type="NCBI Taxonomy" id="285351"/>
    <lineage>
        <taxon>Bacteria</taxon>
        <taxon>Bacillati</taxon>
        <taxon>Actinomycetota</taxon>
        <taxon>Actinomycetes</taxon>
        <taxon>Micrococcales</taxon>
        <taxon>Jonesiaceae</taxon>
        <taxon>Flavimobilis</taxon>
    </lineage>
</organism>
<dbReference type="PANTHER" id="PTHR42899:SF1">
    <property type="entry name" value="SPERMATOGENESIS-ASSOCIATED PROTEIN 20"/>
    <property type="match status" value="1"/>
</dbReference>
<dbReference type="STRING" id="285351.SAMN04488035_1623"/>
<proteinExistence type="predicted"/>
<dbReference type="Gene3D" id="1.50.10.10">
    <property type="match status" value="1"/>
</dbReference>
<reference evidence="3" key="1">
    <citation type="submission" date="2016-10" db="EMBL/GenBank/DDBJ databases">
        <authorList>
            <person name="Varghese N."/>
            <person name="Submissions S."/>
        </authorList>
    </citation>
    <scope>NUCLEOTIDE SEQUENCE [LARGE SCALE GENOMIC DNA]</scope>
    <source>
        <strain evidence="3">DSM 19083</strain>
    </source>
</reference>
<dbReference type="SUPFAM" id="SSF52833">
    <property type="entry name" value="Thioredoxin-like"/>
    <property type="match status" value="1"/>
</dbReference>
<dbReference type="InterPro" id="IPR004879">
    <property type="entry name" value="Ssp411-like_TRX"/>
</dbReference>
<evidence type="ECO:0000313" key="3">
    <source>
        <dbReference type="Proteomes" id="UP000198520"/>
    </source>
</evidence>
<name>A0A1I2G0K9_9MICO</name>
<dbReference type="GO" id="GO:0005975">
    <property type="term" value="P:carbohydrate metabolic process"/>
    <property type="evidence" value="ECO:0007669"/>
    <property type="project" value="InterPro"/>
</dbReference>
<dbReference type="Gene3D" id="3.40.30.10">
    <property type="entry name" value="Glutaredoxin"/>
    <property type="match status" value="1"/>
</dbReference>
<dbReference type="SUPFAM" id="SSF48208">
    <property type="entry name" value="Six-hairpin glycosidases"/>
    <property type="match status" value="1"/>
</dbReference>
<dbReference type="RefSeq" id="WP_093376989.1">
    <property type="nucleotide sequence ID" value="NZ_BNAN01000002.1"/>
</dbReference>
<dbReference type="EMBL" id="FONZ01000002">
    <property type="protein sequence ID" value="SFF10617.1"/>
    <property type="molecule type" value="Genomic_DNA"/>
</dbReference>
<dbReference type="InterPro" id="IPR008928">
    <property type="entry name" value="6-hairpin_glycosidase_sf"/>
</dbReference>
<dbReference type="InterPro" id="IPR012341">
    <property type="entry name" value="6hp_glycosidase-like_sf"/>
</dbReference>
<dbReference type="CDD" id="cd02955">
    <property type="entry name" value="SSP411"/>
    <property type="match status" value="1"/>
</dbReference>
<gene>
    <name evidence="2" type="ORF">SAMN04488035_1623</name>
</gene>
<evidence type="ECO:0000259" key="1">
    <source>
        <dbReference type="Pfam" id="PF03190"/>
    </source>
</evidence>
<dbReference type="PIRSF" id="PIRSF006402">
    <property type="entry name" value="UCP006402_thioredoxin"/>
    <property type="match status" value="1"/>
</dbReference>
<sequence length="682" mass="72432">MNRLATSSSPYLRQHADNPVDWHEWTDDAFVEARERDVPVLLSVGYAACHWCHVMAHESFEDEATAAQLNREFVSIKVDREERPDVDAVHMQALLALTGQGGWPMTVFLTPDGAPFHAGTYYPPTPVSGMPSFRQVLDAVTAAWRERRGALEDQSQAIVAHLRTTTEATDDDARSLTPADLAAAVEVLGRERDPRYGGFGGAPKFPPSMTLEHLLRHHARTGNAAALTMARDTAHAMASGGMYDQLAGGFARYSVDATWTVPHFEKMLYDNAQLVGGYARLWRATGDAWARRVALETAAFLERDLLDGGFTSSLDADTEGVEGRFYVWTPAQLEEALGADDAAWAAQVCFVTEEGSFEHGSSVLRLDSSVVAVAPAPGEAAADDDGARWARVRTRLLEARAERTAPARDDKVVTAWNGLAIGSLAEAGRILGEPHLVDLAAQVARYVVGLHLVDGRLRRASLGGTLAAAEGVLEDYALLADGLLSLFSATGDVTWFDTARTLVDTALEVFVDGDRVFDAPADTAGPALFLRPADPGDNASPSGRSALSGALVRLGALTGELRYRTAADTALASYRTYAHRAPRFAGWALAVAEAQADGPVEIVIVGPADADVAALATGDLARAAWAATTPGAVIAVGVEGSAIPALTDRPAHDGVPTAYVCRGTTCSLPICDPAALTLSLTS</sequence>
<accession>A0A1I2G0K9</accession>
<dbReference type="Proteomes" id="UP000198520">
    <property type="component" value="Unassembled WGS sequence"/>
</dbReference>
<dbReference type="AlphaFoldDB" id="A0A1I2G0K9"/>
<dbReference type="InterPro" id="IPR036249">
    <property type="entry name" value="Thioredoxin-like_sf"/>
</dbReference>
<keyword evidence="3" id="KW-1185">Reference proteome</keyword>
<feature type="domain" description="Spermatogenesis-associated protein 20-like TRX" evidence="1">
    <location>
        <begin position="1"/>
        <end position="162"/>
    </location>
</feature>
<dbReference type="OrthoDB" id="9762614at2"/>
<evidence type="ECO:0000313" key="2">
    <source>
        <dbReference type="EMBL" id="SFF10617.1"/>
    </source>
</evidence>
<dbReference type="Pfam" id="PF03190">
    <property type="entry name" value="Thioredox_DsbH"/>
    <property type="match status" value="1"/>
</dbReference>